<evidence type="ECO:0000313" key="2">
    <source>
        <dbReference type="Proteomes" id="UP001153678"/>
    </source>
</evidence>
<dbReference type="Proteomes" id="UP001153678">
    <property type="component" value="Unassembled WGS sequence"/>
</dbReference>
<reference evidence="1" key="1">
    <citation type="submission" date="2022-08" db="EMBL/GenBank/DDBJ databases">
        <authorList>
            <person name="Kallberg Y."/>
            <person name="Tangrot J."/>
            <person name="Rosling A."/>
        </authorList>
    </citation>
    <scope>NUCLEOTIDE SEQUENCE</scope>
    <source>
        <strain evidence="1">Wild A</strain>
    </source>
</reference>
<accession>A0A9W4SX65</accession>
<dbReference type="AlphaFoldDB" id="A0A9W4SX65"/>
<evidence type="ECO:0000313" key="1">
    <source>
        <dbReference type="EMBL" id="CAI2183949.1"/>
    </source>
</evidence>
<comment type="caution">
    <text evidence="1">The sequence shown here is derived from an EMBL/GenBank/DDBJ whole genome shotgun (WGS) entry which is preliminary data.</text>
</comment>
<name>A0A9W4SX65_9GLOM</name>
<proteinExistence type="predicted"/>
<protein>
    <submittedName>
        <fullName evidence="1">710_t:CDS:1</fullName>
    </submittedName>
</protein>
<gene>
    <name evidence="1" type="ORF">FWILDA_LOCUS11336</name>
</gene>
<dbReference type="OrthoDB" id="2428518at2759"/>
<sequence>MRPIPTNLVTTKTSNILISPSFTSKPPLNTPGSSPLLRPISSPMTPITPLVLSDPTTTGNWAHYKKDDFFARETGYFFHNHHDELYTTHHYYNVQNYNNDHNSTTQPQVTINVKAYSPPSSGDTTPTNTNPFGHYHQEVVNHYVHMNSHNPAPADPPAAYSHDNLYLNNQAAKIQNQDDLQFHDVITGLNKMDIMDTH</sequence>
<keyword evidence="2" id="KW-1185">Reference proteome</keyword>
<dbReference type="EMBL" id="CAMKVN010003176">
    <property type="protein sequence ID" value="CAI2183949.1"/>
    <property type="molecule type" value="Genomic_DNA"/>
</dbReference>
<organism evidence="1 2">
    <name type="scientific">Funneliformis geosporum</name>
    <dbReference type="NCBI Taxonomy" id="1117311"/>
    <lineage>
        <taxon>Eukaryota</taxon>
        <taxon>Fungi</taxon>
        <taxon>Fungi incertae sedis</taxon>
        <taxon>Mucoromycota</taxon>
        <taxon>Glomeromycotina</taxon>
        <taxon>Glomeromycetes</taxon>
        <taxon>Glomerales</taxon>
        <taxon>Glomeraceae</taxon>
        <taxon>Funneliformis</taxon>
    </lineage>
</organism>